<keyword evidence="4" id="KW-0546">Nucleotide metabolism</keyword>
<dbReference type="Gene3D" id="2.70.40.10">
    <property type="match status" value="1"/>
</dbReference>
<dbReference type="GO" id="GO:0006226">
    <property type="term" value="P:dUMP biosynthetic process"/>
    <property type="evidence" value="ECO:0007669"/>
    <property type="project" value="InterPro"/>
</dbReference>
<sequence length="151" mass="16675">MKLRGFKVVSAFEHKGINIPKRATMNAAGYDIESAEDVTIQPNEIKLVATGLKAYMQDDEVLYLYDRSSNPRKKGIVLTNSVGVVDADYFNNPTNEGHFFGQFTNITDGPIEIKKGDKIMQGVFSKYLKADDDEAINAREGGFGSTDNEGE</sequence>
<dbReference type="PANTHER" id="PTHR11241:SF0">
    <property type="entry name" value="DEOXYURIDINE 5'-TRIPHOSPHATE NUCLEOTIDOHYDROLASE"/>
    <property type="match status" value="1"/>
</dbReference>
<comment type="caution">
    <text evidence="7">The sequence shown here is derived from an EMBL/GenBank/DDBJ whole genome shotgun (WGS) entry which is preliminary data.</text>
</comment>
<keyword evidence="3 7" id="KW-0378">Hydrolase</keyword>
<dbReference type="OrthoDB" id="9809956at2"/>
<evidence type="ECO:0000256" key="1">
    <source>
        <dbReference type="ARBA" id="ARBA00006581"/>
    </source>
</evidence>
<keyword evidence="8" id="KW-1185">Reference proteome</keyword>
<dbReference type="SUPFAM" id="SSF51283">
    <property type="entry name" value="dUTPase-like"/>
    <property type="match status" value="1"/>
</dbReference>
<name>A0A1E8GMS4_9LACT</name>
<accession>A0A1E8GMS4</accession>
<dbReference type="Pfam" id="PF00692">
    <property type="entry name" value="dUTPase"/>
    <property type="match status" value="1"/>
</dbReference>
<reference evidence="8" key="1">
    <citation type="submission" date="2016-09" db="EMBL/GenBank/DDBJ databases">
        <title>Draft genome sequence of a novel species of the family Streptococcaceae isolated from flowers.</title>
        <authorList>
            <person name="Chuah L.-O."/>
            <person name="Yap K.-P."/>
            <person name="Thong K.L."/>
            <person name="Liong M.T."/>
            <person name="Ahmad R."/>
            <person name="Rusul G."/>
        </authorList>
    </citation>
    <scope>NUCLEOTIDE SEQUENCE [LARGE SCALE GENOMIC DNA]</scope>
    <source>
        <strain evidence="8">DF1</strain>
    </source>
</reference>
<dbReference type="AlphaFoldDB" id="A0A1E8GMS4"/>
<comment type="catalytic activity">
    <reaction evidence="5">
        <text>dUTP + H2O = dUMP + diphosphate + H(+)</text>
        <dbReference type="Rhea" id="RHEA:10248"/>
        <dbReference type="ChEBI" id="CHEBI:15377"/>
        <dbReference type="ChEBI" id="CHEBI:15378"/>
        <dbReference type="ChEBI" id="CHEBI:33019"/>
        <dbReference type="ChEBI" id="CHEBI:61555"/>
        <dbReference type="ChEBI" id="CHEBI:246422"/>
        <dbReference type="EC" id="3.6.1.23"/>
    </reaction>
</comment>
<dbReference type="GO" id="GO:0004170">
    <property type="term" value="F:dUTP diphosphatase activity"/>
    <property type="evidence" value="ECO:0007669"/>
    <property type="project" value="UniProtKB-EC"/>
</dbReference>
<protein>
    <recommendedName>
        <fullName evidence="2">dUTP diphosphatase</fullName>
        <ecNumber evidence="2">3.6.1.23</ecNumber>
    </recommendedName>
</protein>
<evidence type="ECO:0000256" key="4">
    <source>
        <dbReference type="ARBA" id="ARBA00023080"/>
    </source>
</evidence>
<evidence type="ECO:0000313" key="7">
    <source>
        <dbReference type="EMBL" id="OFI49545.1"/>
    </source>
</evidence>
<dbReference type="PANTHER" id="PTHR11241">
    <property type="entry name" value="DEOXYURIDINE 5'-TRIPHOSPHATE NUCLEOTIDOHYDROLASE"/>
    <property type="match status" value="1"/>
</dbReference>
<dbReference type="RefSeq" id="WP_070792062.1">
    <property type="nucleotide sequence ID" value="NZ_MKIR01000012.1"/>
</dbReference>
<proteinExistence type="inferred from homology"/>
<dbReference type="GO" id="GO:0046081">
    <property type="term" value="P:dUTP catabolic process"/>
    <property type="evidence" value="ECO:0007669"/>
    <property type="project" value="InterPro"/>
</dbReference>
<evidence type="ECO:0000256" key="2">
    <source>
        <dbReference type="ARBA" id="ARBA00012379"/>
    </source>
</evidence>
<evidence type="ECO:0000259" key="6">
    <source>
        <dbReference type="Pfam" id="PF00692"/>
    </source>
</evidence>
<dbReference type="EMBL" id="MKIR01000012">
    <property type="protein sequence ID" value="OFI49545.1"/>
    <property type="molecule type" value="Genomic_DNA"/>
</dbReference>
<comment type="similarity">
    <text evidence="1">Belongs to the dUTPase family.</text>
</comment>
<dbReference type="GO" id="GO:0000287">
    <property type="term" value="F:magnesium ion binding"/>
    <property type="evidence" value="ECO:0007669"/>
    <property type="project" value="InterPro"/>
</dbReference>
<feature type="domain" description="dUTPase-like" evidence="6">
    <location>
        <begin position="17"/>
        <end position="146"/>
    </location>
</feature>
<evidence type="ECO:0000256" key="3">
    <source>
        <dbReference type="ARBA" id="ARBA00022801"/>
    </source>
</evidence>
<evidence type="ECO:0000313" key="8">
    <source>
        <dbReference type="Proteomes" id="UP000178622"/>
    </source>
</evidence>
<organism evidence="7 8">
    <name type="scientific">Floricoccus tropicus</name>
    <dbReference type="NCBI Taxonomy" id="1859473"/>
    <lineage>
        <taxon>Bacteria</taxon>
        <taxon>Bacillati</taxon>
        <taxon>Bacillota</taxon>
        <taxon>Bacilli</taxon>
        <taxon>Lactobacillales</taxon>
        <taxon>Streptococcaceae</taxon>
        <taxon>Floricoccus</taxon>
    </lineage>
</organism>
<dbReference type="InterPro" id="IPR033704">
    <property type="entry name" value="dUTPase_trimeric"/>
</dbReference>
<dbReference type="InterPro" id="IPR008181">
    <property type="entry name" value="dUTPase"/>
</dbReference>
<dbReference type="InterPro" id="IPR036157">
    <property type="entry name" value="dUTPase-like_sf"/>
</dbReference>
<dbReference type="CDD" id="cd07557">
    <property type="entry name" value="trimeric_dUTPase"/>
    <property type="match status" value="1"/>
</dbReference>
<dbReference type="STRING" id="1859473.BG261_02910"/>
<dbReference type="Proteomes" id="UP000178622">
    <property type="component" value="Unassembled WGS sequence"/>
</dbReference>
<gene>
    <name evidence="7" type="ORF">BG261_02910</name>
</gene>
<evidence type="ECO:0000256" key="5">
    <source>
        <dbReference type="ARBA" id="ARBA00047686"/>
    </source>
</evidence>
<dbReference type="InterPro" id="IPR029054">
    <property type="entry name" value="dUTPase-like"/>
</dbReference>
<dbReference type="EC" id="3.6.1.23" evidence="2"/>